<dbReference type="InterPro" id="IPR007197">
    <property type="entry name" value="rSAM"/>
</dbReference>
<gene>
    <name evidence="5" type="ORF">NCTC13734_02133</name>
</gene>
<evidence type="ECO:0000259" key="4">
    <source>
        <dbReference type="Pfam" id="PF04055"/>
    </source>
</evidence>
<organism evidence="5 6">
    <name type="scientific">Streptococcus pneumoniae</name>
    <dbReference type="NCBI Taxonomy" id="1313"/>
    <lineage>
        <taxon>Bacteria</taxon>
        <taxon>Bacillati</taxon>
        <taxon>Bacillota</taxon>
        <taxon>Bacilli</taxon>
        <taxon>Lactobacillales</taxon>
        <taxon>Streptococcaceae</taxon>
        <taxon>Streptococcus</taxon>
    </lineage>
</organism>
<dbReference type="InterPro" id="IPR058240">
    <property type="entry name" value="rSAM_sf"/>
</dbReference>
<evidence type="ECO:0000256" key="2">
    <source>
        <dbReference type="ARBA" id="ARBA00023004"/>
    </source>
</evidence>
<dbReference type="EMBL" id="UHFW01000006">
    <property type="protein sequence ID" value="SUN91572.1"/>
    <property type="molecule type" value="Genomic_DNA"/>
</dbReference>
<evidence type="ECO:0000313" key="6">
    <source>
        <dbReference type="Proteomes" id="UP000254854"/>
    </source>
</evidence>
<feature type="domain" description="Radical SAM core" evidence="4">
    <location>
        <begin position="34"/>
        <end position="174"/>
    </location>
</feature>
<proteinExistence type="predicted"/>
<keyword evidence="3" id="KW-0411">Iron-sulfur</keyword>
<dbReference type="Gene3D" id="3.80.30.30">
    <property type="match status" value="1"/>
</dbReference>
<reference evidence="5 6" key="1">
    <citation type="submission" date="2018-06" db="EMBL/GenBank/DDBJ databases">
        <authorList>
            <consortium name="Pathogen Informatics"/>
            <person name="Doyle S."/>
        </authorList>
    </citation>
    <scope>NUCLEOTIDE SEQUENCE [LARGE SCALE GENOMIC DNA]</scope>
    <source>
        <strain evidence="5 6">NCTC13734</strain>
    </source>
</reference>
<evidence type="ECO:0000256" key="3">
    <source>
        <dbReference type="ARBA" id="ARBA00023014"/>
    </source>
</evidence>
<dbReference type="GO" id="GO:0003824">
    <property type="term" value="F:catalytic activity"/>
    <property type="evidence" value="ECO:0007669"/>
    <property type="project" value="InterPro"/>
</dbReference>
<evidence type="ECO:0000313" key="5">
    <source>
        <dbReference type="EMBL" id="SUN91572.1"/>
    </source>
</evidence>
<accession>A0AAX2LCG9</accession>
<dbReference type="InterPro" id="IPR040086">
    <property type="entry name" value="MJ0683-like"/>
</dbReference>
<keyword evidence="2" id="KW-0408">Iron</keyword>
<name>A0AAX2LCG9_STREE</name>
<dbReference type="PANTHER" id="PTHR43432:SF3">
    <property type="entry name" value="SLR0285 PROTEIN"/>
    <property type="match status" value="1"/>
</dbReference>
<sequence length="326" mass="37779">MEVNKKINWGISRDLQADIRYEYNACKGYVIDLSLGCSHKCSYCIFSPLELKVYKLHNPDYNGEVLTLKLEKFLERKEFPPSVYMCYSSDPLGNEDVKESSKIVLKKLLENNVNILFITKGIFDDSILDIVKERPDLMNIQIDVSNYDNFRNNKIEPGAPSYTQRVNNIEKLTKIEGLGSLAVRMDPLLPNIDDTNENVEKILKDISILGVNEVVVGYVVLTENIKNKWSNDKYTKQVTELLTEKTPTISQQALYSIPFEDKVKRIEKIHELCKKYDIKLSVCGCKDERFKKTDFEWVCHPFNREVREKLNKQTSNNMVMDTDHLT</sequence>
<dbReference type="Proteomes" id="UP000254854">
    <property type="component" value="Unassembled WGS sequence"/>
</dbReference>
<dbReference type="SFLD" id="SFLDS00029">
    <property type="entry name" value="Radical_SAM"/>
    <property type="match status" value="1"/>
</dbReference>
<dbReference type="GO" id="GO:0051536">
    <property type="term" value="F:iron-sulfur cluster binding"/>
    <property type="evidence" value="ECO:0007669"/>
    <property type="project" value="UniProtKB-KW"/>
</dbReference>
<keyword evidence="1" id="KW-0479">Metal-binding</keyword>
<dbReference type="SFLD" id="SFLDG01084">
    <property type="entry name" value="Uncharacterised_Radical_SAM_Su"/>
    <property type="match status" value="1"/>
</dbReference>
<dbReference type="RefSeq" id="WP_062624044.1">
    <property type="nucleotide sequence ID" value="NZ_UHFW01000006.1"/>
</dbReference>
<evidence type="ECO:0000256" key="1">
    <source>
        <dbReference type="ARBA" id="ARBA00022723"/>
    </source>
</evidence>
<dbReference type="CDD" id="cd01335">
    <property type="entry name" value="Radical_SAM"/>
    <property type="match status" value="1"/>
</dbReference>
<dbReference type="SUPFAM" id="SSF102114">
    <property type="entry name" value="Radical SAM enzymes"/>
    <property type="match status" value="1"/>
</dbReference>
<comment type="caution">
    <text evidence="5">The sequence shown here is derived from an EMBL/GenBank/DDBJ whole genome shotgun (WGS) entry which is preliminary data.</text>
</comment>
<dbReference type="PANTHER" id="PTHR43432">
    <property type="entry name" value="SLR0285 PROTEIN"/>
    <property type="match status" value="1"/>
</dbReference>
<dbReference type="AlphaFoldDB" id="A0AAX2LCG9"/>
<dbReference type="GO" id="GO:0046872">
    <property type="term" value="F:metal ion binding"/>
    <property type="evidence" value="ECO:0007669"/>
    <property type="project" value="UniProtKB-KW"/>
</dbReference>
<dbReference type="Pfam" id="PF04055">
    <property type="entry name" value="Radical_SAM"/>
    <property type="match status" value="1"/>
</dbReference>
<protein>
    <submittedName>
        <fullName evidence="5">Radical SAM superfamily</fullName>
    </submittedName>
</protein>